<evidence type="ECO:0000313" key="2">
    <source>
        <dbReference type="Proteomes" id="UP000324222"/>
    </source>
</evidence>
<name>A0A5B7HVN6_PORTR</name>
<protein>
    <submittedName>
        <fullName evidence="1">Uncharacterized protein</fullName>
    </submittedName>
</protein>
<dbReference type="EMBL" id="VSRR010037493">
    <property type="protein sequence ID" value="MPC73776.1"/>
    <property type="molecule type" value="Genomic_DNA"/>
</dbReference>
<accession>A0A5B7HVN6</accession>
<sequence>MRAEAAAARHRTTARTFIVFLVRERQRVVRSRVEKGMNERTEVEEEVEVVMVVKVVLVEEDEEELVLKEEEEEII</sequence>
<comment type="caution">
    <text evidence="1">The sequence shown here is derived from an EMBL/GenBank/DDBJ whole genome shotgun (WGS) entry which is preliminary data.</text>
</comment>
<evidence type="ECO:0000313" key="1">
    <source>
        <dbReference type="EMBL" id="MPC73776.1"/>
    </source>
</evidence>
<proteinExistence type="predicted"/>
<dbReference type="Proteomes" id="UP000324222">
    <property type="component" value="Unassembled WGS sequence"/>
</dbReference>
<gene>
    <name evidence="1" type="ORF">E2C01_068114</name>
</gene>
<organism evidence="1 2">
    <name type="scientific">Portunus trituberculatus</name>
    <name type="common">Swimming crab</name>
    <name type="synonym">Neptunus trituberculatus</name>
    <dbReference type="NCBI Taxonomy" id="210409"/>
    <lineage>
        <taxon>Eukaryota</taxon>
        <taxon>Metazoa</taxon>
        <taxon>Ecdysozoa</taxon>
        <taxon>Arthropoda</taxon>
        <taxon>Crustacea</taxon>
        <taxon>Multicrustacea</taxon>
        <taxon>Malacostraca</taxon>
        <taxon>Eumalacostraca</taxon>
        <taxon>Eucarida</taxon>
        <taxon>Decapoda</taxon>
        <taxon>Pleocyemata</taxon>
        <taxon>Brachyura</taxon>
        <taxon>Eubrachyura</taxon>
        <taxon>Portunoidea</taxon>
        <taxon>Portunidae</taxon>
        <taxon>Portuninae</taxon>
        <taxon>Portunus</taxon>
    </lineage>
</organism>
<dbReference type="AlphaFoldDB" id="A0A5B7HVN6"/>
<keyword evidence="2" id="KW-1185">Reference proteome</keyword>
<reference evidence="1 2" key="1">
    <citation type="submission" date="2019-05" db="EMBL/GenBank/DDBJ databases">
        <title>Another draft genome of Portunus trituberculatus and its Hox gene families provides insights of decapod evolution.</title>
        <authorList>
            <person name="Jeong J.-H."/>
            <person name="Song I."/>
            <person name="Kim S."/>
            <person name="Choi T."/>
            <person name="Kim D."/>
            <person name="Ryu S."/>
            <person name="Kim W."/>
        </authorList>
    </citation>
    <scope>NUCLEOTIDE SEQUENCE [LARGE SCALE GENOMIC DNA]</scope>
    <source>
        <tissue evidence="1">Muscle</tissue>
    </source>
</reference>